<accession>A0ABV1M441</accession>
<dbReference type="PROSITE" id="PS50263">
    <property type="entry name" value="CN_HYDROLASE"/>
    <property type="match status" value="1"/>
</dbReference>
<dbReference type="InterPro" id="IPR045378">
    <property type="entry name" value="LNT_N"/>
</dbReference>
<dbReference type="NCBIfam" id="TIGR00546">
    <property type="entry name" value="lnt"/>
    <property type="match status" value="1"/>
</dbReference>
<dbReference type="Pfam" id="PF00795">
    <property type="entry name" value="CN_hydrolase"/>
    <property type="match status" value="1"/>
</dbReference>
<evidence type="ECO:0000256" key="4">
    <source>
        <dbReference type="ARBA" id="ARBA00022679"/>
    </source>
</evidence>
<dbReference type="HAMAP" id="MF_01148">
    <property type="entry name" value="Lnt"/>
    <property type="match status" value="1"/>
</dbReference>
<organism evidence="11 12">
    <name type="scientific">Vogesella oryzagri</name>
    <dbReference type="NCBI Taxonomy" id="3160864"/>
    <lineage>
        <taxon>Bacteria</taxon>
        <taxon>Pseudomonadati</taxon>
        <taxon>Pseudomonadota</taxon>
        <taxon>Betaproteobacteria</taxon>
        <taxon>Neisseriales</taxon>
        <taxon>Chromobacteriaceae</taxon>
        <taxon>Vogesella</taxon>
    </lineage>
</organism>
<feature type="transmembrane region" description="Helical" evidence="9">
    <location>
        <begin position="49"/>
        <end position="70"/>
    </location>
</feature>
<dbReference type="Gene3D" id="3.60.110.10">
    <property type="entry name" value="Carbon-nitrogen hydrolase"/>
    <property type="match status" value="1"/>
</dbReference>
<dbReference type="EMBL" id="JBEFLD010000005">
    <property type="protein sequence ID" value="MEQ6290993.1"/>
    <property type="molecule type" value="Genomic_DNA"/>
</dbReference>
<keyword evidence="7 9" id="KW-0472">Membrane</keyword>
<evidence type="ECO:0000256" key="1">
    <source>
        <dbReference type="ARBA" id="ARBA00004651"/>
    </source>
</evidence>
<keyword evidence="6 9" id="KW-1133">Transmembrane helix</keyword>
<evidence type="ECO:0000259" key="10">
    <source>
        <dbReference type="PROSITE" id="PS50263"/>
    </source>
</evidence>
<dbReference type="PANTHER" id="PTHR38686:SF1">
    <property type="entry name" value="APOLIPOPROTEIN N-ACYLTRANSFERASE"/>
    <property type="match status" value="1"/>
</dbReference>
<evidence type="ECO:0000256" key="5">
    <source>
        <dbReference type="ARBA" id="ARBA00022692"/>
    </source>
</evidence>
<keyword evidence="12" id="KW-1185">Reference proteome</keyword>
<dbReference type="GO" id="GO:0016746">
    <property type="term" value="F:acyltransferase activity"/>
    <property type="evidence" value="ECO:0007669"/>
    <property type="project" value="UniProtKB-KW"/>
</dbReference>
<dbReference type="RefSeq" id="WP_349587220.1">
    <property type="nucleotide sequence ID" value="NZ_JBEFLD010000005.1"/>
</dbReference>
<dbReference type="EC" id="2.3.1.269" evidence="9"/>
<comment type="caution">
    <text evidence="9">Lacks conserved residue(s) required for the propagation of feature annotation.</text>
</comment>
<proteinExistence type="inferred from homology"/>
<evidence type="ECO:0000256" key="7">
    <source>
        <dbReference type="ARBA" id="ARBA00023136"/>
    </source>
</evidence>
<feature type="transmembrane region" description="Helical" evidence="9">
    <location>
        <begin position="82"/>
        <end position="101"/>
    </location>
</feature>
<comment type="pathway">
    <text evidence="9">Protein modification; lipoprotein biosynthesis (N-acyl transfer).</text>
</comment>
<dbReference type="Pfam" id="PF20154">
    <property type="entry name" value="LNT_N"/>
    <property type="match status" value="1"/>
</dbReference>
<dbReference type="CDD" id="cd07571">
    <property type="entry name" value="ALP_N-acyl_transferase"/>
    <property type="match status" value="1"/>
</dbReference>
<keyword evidence="5 9" id="KW-0812">Transmembrane</keyword>
<protein>
    <recommendedName>
        <fullName evidence="9">Apolipoprotein N-acyltransferase</fullName>
        <shortName evidence="9">ALP N-acyltransferase</shortName>
        <ecNumber evidence="9">2.3.1.269</ecNumber>
    </recommendedName>
</protein>
<feature type="transmembrane region" description="Helical" evidence="9">
    <location>
        <begin position="27"/>
        <end position="42"/>
    </location>
</feature>
<sequence length="503" mass="55200">MLQQLAWLLLTLLSGAATVLAYAPYRLFFLMPLCMAVLLWLVQRWPQRAFSTAWLWGLTAYCGQFYWIYISLHDIAGMPAPLAGGMTLLLPAYLALYPALACHLSVRMHSQPLVRWLLFPAAWTLSEWLRSWMLTGFPWGAAGYSQITESPLAGYAPLGGIHLVTFAVALSAALLMLLWQLPRRGQLAAALLLVAVWVGGNQFKQQQWTQNSGAPLRVALLQGNIPQSLKWDPATFEFTLATYYRMLVQAPPAQLLLLPETALPVFLEDMPSGYLTMINAAAGLKNSALVTGLPRRTPDGRGYLNAVVALNQPGQPYYAKNHLVPFGEFIPLPTLTSWIYQFMNMPLSGFTPGGDRQPPLAIAGQRIAFNVCYEDGFGEELIGPAADATMLANVSNLAWFGKSNAMSQHLQLSQARALETGRPMLRSTNTGMTAVIDHHGEVVAVAAPDTRQTLAASVQGRSGLTPYMYYGNRPVLLGCGTLLLLGIGLGLWQRRQQRQALES</sequence>
<dbReference type="Proteomes" id="UP001433638">
    <property type="component" value="Unassembled WGS sequence"/>
</dbReference>
<evidence type="ECO:0000256" key="2">
    <source>
        <dbReference type="ARBA" id="ARBA00010065"/>
    </source>
</evidence>
<dbReference type="PANTHER" id="PTHR38686">
    <property type="entry name" value="APOLIPOPROTEIN N-ACYLTRANSFERASE"/>
    <property type="match status" value="1"/>
</dbReference>
<evidence type="ECO:0000313" key="11">
    <source>
        <dbReference type="EMBL" id="MEQ6290993.1"/>
    </source>
</evidence>
<comment type="function">
    <text evidence="9">Catalyzes the phospholipid dependent N-acylation of the N-terminal cysteine of apolipoprotein, the last step in lipoprotein maturation.</text>
</comment>
<feature type="transmembrane region" description="Helical" evidence="9">
    <location>
        <begin position="475"/>
        <end position="492"/>
    </location>
</feature>
<keyword evidence="3 9" id="KW-1003">Cell membrane</keyword>
<evidence type="ECO:0000256" key="8">
    <source>
        <dbReference type="ARBA" id="ARBA00023315"/>
    </source>
</evidence>
<comment type="caution">
    <text evidence="11">The sequence shown here is derived from an EMBL/GenBank/DDBJ whole genome shotgun (WGS) entry which is preliminary data.</text>
</comment>
<keyword evidence="8 9" id="KW-0012">Acyltransferase</keyword>
<reference evidence="11" key="1">
    <citation type="submission" date="2024-06" db="EMBL/GenBank/DDBJ databases">
        <title>Genome sequence of Vogesella sp. MAHUQ-64.</title>
        <authorList>
            <person name="Huq M.A."/>
        </authorList>
    </citation>
    <scope>NUCLEOTIDE SEQUENCE</scope>
    <source>
        <strain evidence="11">MAHUQ-64</strain>
    </source>
</reference>
<comment type="similarity">
    <text evidence="2 9">Belongs to the CN hydrolase family. Apolipoprotein N-acyltransferase subfamily.</text>
</comment>
<evidence type="ECO:0000313" key="12">
    <source>
        <dbReference type="Proteomes" id="UP001433638"/>
    </source>
</evidence>
<name>A0ABV1M441_9NEIS</name>
<dbReference type="InterPro" id="IPR003010">
    <property type="entry name" value="C-N_Hydrolase"/>
</dbReference>
<comment type="catalytic activity">
    <reaction evidence="9">
        <text>N-terminal S-1,2-diacyl-sn-glyceryl-L-cysteinyl-[lipoprotein] + a glycerophospholipid = N-acyl-S-1,2-diacyl-sn-glyceryl-L-cysteinyl-[lipoprotein] + a 2-acyl-sn-glycero-3-phospholipid + H(+)</text>
        <dbReference type="Rhea" id="RHEA:48228"/>
        <dbReference type="Rhea" id="RHEA-COMP:14681"/>
        <dbReference type="Rhea" id="RHEA-COMP:14684"/>
        <dbReference type="ChEBI" id="CHEBI:15378"/>
        <dbReference type="ChEBI" id="CHEBI:136912"/>
        <dbReference type="ChEBI" id="CHEBI:140656"/>
        <dbReference type="ChEBI" id="CHEBI:140657"/>
        <dbReference type="ChEBI" id="CHEBI:140660"/>
        <dbReference type="EC" id="2.3.1.269"/>
    </reaction>
</comment>
<dbReference type="InterPro" id="IPR036526">
    <property type="entry name" value="C-N_Hydrolase_sf"/>
</dbReference>
<feature type="transmembrane region" description="Helical" evidence="9">
    <location>
        <begin position="153"/>
        <end position="179"/>
    </location>
</feature>
<dbReference type="SUPFAM" id="SSF56317">
    <property type="entry name" value="Carbon-nitrogen hydrolase"/>
    <property type="match status" value="1"/>
</dbReference>
<comment type="subcellular location">
    <subcellularLocation>
        <location evidence="1 9">Cell membrane</location>
        <topology evidence="1 9">Multi-pass membrane protein</topology>
    </subcellularLocation>
</comment>
<gene>
    <name evidence="9 11" type="primary">lnt</name>
    <name evidence="11" type="ORF">ABNW52_10235</name>
</gene>
<evidence type="ECO:0000256" key="3">
    <source>
        <dbReference type="ARBA" id="ARBA00022475"/>
    </source>
</evidence>
<evidence type="ECO:0000256" key="9">
    <source>
        <dbReference type="HAMAP-Rule" id="MF_01148"/>
    </source>
</evidence>
<dbReference type="InterPro" id="IPR004563">
    <property type="entry name" value="Apolipo_AcylTrfase"/>
</dbReference>
<evidence type="ECO:0000256" key="6">
    <source>
        <dbReference type="ARBA" id="ARBA00022989"/>
    </source>
</evidence>
<feature type="domain" description="CN hydrolase" evidence="10">
    <location>
        <begin position="221"/>
        <end position="460"/>
    </location>
</feature>
<keyword evidence="4 9" id="KW-0808">Transferase</keyword>